<dbReference type="Pfam" id="PF00089">
    <property type="entry name" value="Trypsin"/>
    <property type="match status" value="1"/>
</dbReference>
<dbReference type="InterPro" id="IPR009003">
    <property type="entry name" value="Peptidase_S1_PA"/>
</dbReference>
<keyword evidence="2" id="KW-0964">Secreted</keyword>
<proteinExistence type="evidence at transcript level"/>
<dbReference type="FunFam" id="2.40.10.10:FF:000068">
    <property type="entry name" value="transmembrane protease serine 2"/>
    <property type="match status" value="1"/>
</dbReference>
<dbReference type="EMBL" id="PP510789">
    <property type="protein sequence ID" value="WXH71714.1"/>
    <property type="molecule type" value="mRNA"/>
</dbReference>
<feature type="chain" id="PRO_5044269813" evidence="8">
    <location>
        <begin position="21"/>
        <end position="311"/>
    </location>
</feature>
<dbReference type="PRINTS" id="PR00722">
    <property type="entry name" value="CHYMOTRYPSIN"/>
</dbReference>
<dbReference type="Gene3D" id="2.40.10.10">
    <property type="entry name" value="Trypsin-like serine proteases"/>
    <property type="match status" value="1"/>
</dbReference>
<keyword evidence="6" id="KW-0720">Serine protease</keyword>
<keyword evidence="6" id="KW-0378">Hydrolase</keyword>
<dbReference type="FunFam" id="2.40.10.10:FF:000054">
    <property type="entry name" value="Complement C1r subcomponent"/>
    <property type="match status" value="1"/>
</dbReference>
<dbReference type="PROSITE" id="PS00135">
    <property type="entry name" value="TRYPSIN_SER"/>
    <property type="match status" value="1"/>
</dbReference>
<dbReference type="InterPro" id="IPR033116">
    <property type="entry name" value="TRYPSIN_SER"/>
</dbReference>
<name>A0AB38ZE71_9HEMI</name>
<dbReference type="PANTHER" id="PTHR24252">
    <property type="entry name" value="ACROSIN-RELATED"/>
    <property type="match status" value="1"/>
</dbReference>
<evidence type="ECO:0000256" key="1">
    <source>
        <dbReference type="ARBA" id="ARBA00004613"/>
    </source>
</evidence>
<organism evidence="10">
    <name type="scientific">Ectomocoris sp</name>
    <dbReference type="NCBI Taxonomy" id="3104572"/>
    <lineage>
        <taxon>Eukaryota</taxon>
        <taxon>Metazoa</taxon>
        <taxon>Ecdysozoa</taxon>
        <taxon>Arthropoda</taxon>
        <taxon>Hexapoda</taxon>
        <taxon>Insecta</taxon>
        <taxon>Pterygota</taxon>
        <taxon>Neoptera</taxon>
        <taxon>Paraneoptera</taxon>
        <taxon>Hemiptera</taxon>
        <taxon>Heteroptera</taxon>
        <taxon>Panheteroptera</taxon>
        <taxon>Cimicomorpha</taxon>
        <taxon>Reduviidae</taxon>
        <taxon>Peiratinae</taxon>
        <taxon>Ectomocoris</taxon>
    </lineage>
</organism>
<evidence type="ECO:0000256" key="4">
    <source>
        <dbReference type="ARBA" id="ARBA00023157"/>
    </source>
</evidence>
<sequence>MKIWLTIIGLLLVYSTLTLAGDDDDDGDDGDDEDSSEYGVVDGEKGTNCTCGTANKEGQRIIGGEEAKKNEWPMIAEFSVEGNHFCGGTLITKRHVITAAHCGFFPKSLDPLPYERIDVYLGAHEVSGERAFEGARMYAIEEFRAHPKYHFIGKRFDIAVVLLDDVVDSQNGNAVPACFPVRADYKDGDEVNTLGWGAMSYGAEEGASTLMKVKLKIVAHAECKKFYLLYDQTTQICMYAPNKDACQGDSGGPHLYRDPETNRYTLVGATSYGKKCGIMPGVNANIVLHRQWLLQTISDTDPKQKVCSKVD</sequence>
<feature type="domain" description="Peptidase S1" evidence="9">
    <location>
        <begin position="61"/>
        <end position="298"/>
    </location>
</feature>
<dbReference type="InterPro" id="IPR043504">
    <property type="entry name" value="Peptidase_S1_PA_chymotrypsin"/>
</dbReference>
<evidence type="ECO:0000256" key="3">
    <source>
        <dbReference type="ARBA" id="ARBA00022729"/>
    </source>
</evidence>
<dbReference type="GO" id="GO:0005576">
    <property type="term" value="C:extracellular region"/>
    <property type="evidence" value="ECO:0007669"/>
    <property type="project" value="UniProtKB-SubCell"/>
</dbReference>
<evidence type="ECO:0000256" key="8">
    <source>
        <dbReference type="SAM" id="SignalP"/>
    </source>
</evidence>
<reference evidence="10" key="1">
    <citation type="submission" date="2024-03" db="EMBL/GenBank/DDBJ databases">
        <authorList>
            <person name="Jin J.A."/>
            <person name="King G.A."/>
            <person name="Walker A."/>
        </authorList>
    </citation>
    <scope>NUCLEOTIDE SEQUENCE</scope>
</reference>
<evidence type="ECO:0000256" key="7">
    <source>
        <dbReference type="SAM" id="MobiDB-lite"/>
    </source>
</evidence>
<dbReference type="InterPro" id="IPR018114">
    <property type="entry name" value="TRYPSIN_HIS"/>
</dbReference>
<evidence type="ECO:0000313" key="10">
    <source>
        <dbReference type="EMBL" id="WXH71714.1"/>
    </source>
</evidence>
<dbReference type="SUPFAM" id="SSF50494">
    <property type="entry name" value="Trypsin-like serine proteases"/>
    <property type="match status" value="1"/>
</dbReference>
<dbReference type="PANTHER" id="PTHR24252:SF7">
    <property type="entry name" value="HYALIN"/>
    <property type="match status" value="1"/>
</dbReference>
<dbReference type="GO" id="GO:0006508">
    <property type="term" value="P:proteolysis"/>
    <property type="evidence" value="ECO:0007669"/>
    <property type="project" value="UniProtKB-KW"/>
</dbReference>
<dbReference type="InterPro" id="IPR001314">
    <property type="entry name" value="Peptidase_S1A"/>
</dbReference>
<feature type="compositionally biased region" description="Acidic residues" evidence="7">
    <location>
        <begin position="23"/>
        <end position="36"/>
    </location>
</feature>
<keyword evidence="4" id="KW-1015">Disulfide bond</keyword>
<feature type="signal peptide" evidence="8">
    <location>
        <begin position="1"/>
        <end position="20"/>
    </location>
</feature>
<evidence type="ECO:0000259" key="9">
    <source>
        <dbReference type="PROSITE" id="PS50240"/>
    </source>
</evidence>
<dbReference type="GO" id="GO:0004252">
    <property type="term" value="F:serine-type endopeptidase activity"/>
    <property type="evidence" value="ECO:0007669"/>
    <property type="project" value="InterPro"/>
</dbReference>
<keyword evidence="6 10" id="KW-0645">Protease</keyword>
<comment type="subcellular location">
    <subcellularLocation>
        <location evidence="1">Secreted</location>
    </subcellularLocation>
</comment>
<dbReference type="CDD" id="cd00190">
    <property type="entry name" value="Tryp_SPc"/>
    <property type="match status" value="1"/>
</dbReference>
<evidence type="ECO:0000256" key="5">
    <source>
        <dbReference type="ARBA" id="ARBA00023180"/>
    </source>
</evidence>
<accession>A0AB38ZE71</accession>
<dbReference type="PROSITE" id="PS50240">
    <property type="entry name" value="TRYPSIN_DOM"/>
    <property type="match status" value="1"/>
</dbReference>
<protein>
    <submittedName>
        <fullName evidence="10">Venom S1 protease 9</fullName>
    </submittedName>
</protein>
<evidence type="ECO:0000256" key="6">
    <source>
        <dbReference type="RuleBase" id="RU363034"/>
    </source>
</evidence>
<keyword evidence="5" id="KW-0325">Glycoprotein</keyword>
<dbReference type="AlphaFoldDB" id="A0AB38ZE71"/>
<evidence type="ECO:0000256" key="2">
    <source>
        <dbReference type="ARBA" id="ARBA00022525"/>
    </source>
</evidence>
<dbReference type="InterPro" id="IPR001254">
    <property type="entry name" value="Trypsin_dom"/>
</dbReference>
<dbReference type="SMART" id="SM00020">
    <property type="entry name" value="Tryp_SPc"/>
    <property type="match status" value="1"/>
</dbReference>
<keyword evidence="3 8" id="KW-0732">Signal</keyword>
<dbReference type="PROSITE" id="PS00134">
    <property type="entry name" value="TRYPSIN_HIS"/>
    <property type="match status" value="1"/>
</dbReference>
<feature type="region of interest" description="Disordered" evidence="7">
    <location>
        <begin position="23"/>
        <end position="43"/>
    </location>
</feature>